<evidence type="ECO:0000313" key="3">
    <source>
        <dbReference type="Proteomes" id="UP000002601"/>
    </source>
</evidence>
<protein>
    <submittedName>
        <fullName evidence="2">Uncharacterized protein</fullName>
    </submittedName>
</protein>
<evidence type="ECO:0000313" key="2">
    <source>
        <dbReference type="EMBL" id="ACS80117.1"/>
    </source>
</evidence>
<dbReference type="EMBL" id="CP001649">
    <property type="protein sequence ID" value="ACS80117.1"/>
    <property type="molecule type" value="Genomic_DNA"/>
</dbReference>
<dbReference type="OrthoDB" id="9554452at2"/>
<sequence>MWKSIVVTTALLFFGSNNLFAADFGYIEENKPNEKQTVASMEKEFSFTDFVTGLDITDDMKTGLIFGLDNQNIDLHAGPDAPPSSMGLGLGFSFSF</sequence>
<name>C6BVE2_MARSD</name>
<feature type="signal peptide" evidence="1">
    <location>
        <begin position="1"/>
        <end position="21"/>
    </location>
</feature>
<keyword evidence="1" id="KW-0732">Signal</keyword>
<dbReference type="AlphaFoldDB" id="C6BVE2"/>
<dbReference type="RefSeq" id="WP_015851933.1">
    <property type="nucleotide sequence ID" value="NC_012881.1"/>
</dbReference>
<reference evidence="2 3" key="1">
    <citation type="submission" date="2009-06" db="EMBL/GenBank/DDBJ databases">
        <title>Complete sequence of Desulfovibrio salexigens DSM 2638.</title>
        <authorList>
            <consortium name="US DOE Joint Genome Institute"/>
            <person name="Lucas S."/>
            <person name="Copeland A."/>
            <person name="Lapidus A."/>
            <person name="Glavina del Rio T."/>
            <person name="Tice H."/>
            <person name="Bruce D."/>
            <person name="Goodwin L."/>
            <person name="Pitluck S."/>
            <person name="Munk A.C."/>
            <person name="Brettin T."/>
            <person name="Detter J.C."/>
            <person name="Han C."/>
            <person name="Tapia R."/>
            <person name="Larimer F."/>
            <person name="Land M."/>
            <person name="Hauser L."/>
            <person name="Kyrpides N."/>
            <person name="Anderson I."/>
            <person name="Wall J.D."/>
            <person name="Arkin A.P."/>
            <person name="Dehal P."/>
            <person name="Chivian D."/>
            <person name="Giles B."/>
            <person name="Hazen T.C."/>
        </authorList>
    </citation>
    <scope>NUCLEOTIDE SEQUENCE [LARGE SCALE GENOMIC DNA]</scope>
    <source>
        <strain evidence="3">ATCC 14822 / DSM 2638 / NCIMB 8403 / VKM B-1763</strain>
    </source>
</reference>
<gene>
    <name evidence="2" type="ordered locus">Desal_2057</name>
</gene>
<organism evidence="2 3">
    <name type="scientific">Maridesulfovibrio salexigens (strain ATCC 14822 / DSM 2638 / NCIMB 8403 / VKM B-1763)</name>
    <name type="common">Desulfovibrio salexigens</name>
    <dbReference type="NCBI Taxonomy" id="526222"/>
    <lineage>
        <taxon>Bacteria</taxon>
        <taxon>Pseudomonadati</taxon>
        <taxon>Thermodesulfobacteriota</taxon>
        <taxon>Desulfovibrionia</taxon>
        <taxon>Desulfovibrionales</taxon>
        <taxon>Desulfovibrionaceae</taxon>
        <taxon>Maridesulfovibrio</taxon>
    </lineage>
</organism>
<dbReference type="KEGG" id="dsa:Desal_2057"/>
<dbReference type="Proteomes" id="UP000002601">
    <property type="component" value="Chromosome"/>
</dbReference>
<proteinExistence type="predicted"/>
<accession>C6BVE2</accession>
<evidence type="ECO:0000256" key="1">
    <source>
        <dbReference type="SAM" id="SignalP"/>
    </source>
</evidence>
<keyword evidence="3" id="KW-1185">Reference proteome</keyword>
<dbReference type="HOGENOM" id="CLU_2355117_0_0_7"/>
<feature type="chain" id="PRO_5002961295" evidence="1">
    <location>
        <begin position="22"/>
        <end position="96"/>
    </location>
</feature>